<feature type="domain" description="Bromo" evidence="3">
    <location>
        <begin position="7"/>
        <end position="80"/>
    </location>
</feature>
<dbReference type="PANTHER" id="PTHR45926">
    <property type="entry name" value="OSJNBA0053K19.4 PROTEIN"/>
    <property type="match status" value="1"/>
</dbReference>
<keyword evidence="6" id="KW-1185">Reference proteome</keyword>
<reference evidence="6" key="2">
    <citation type="submission" date="2012-11" db="EMBL/GenBank/DDBJ databases">
        <authorList>
            <person name="Kuo A."/>
            <person name="Curtis B.A."/>
            <person name="Tanifuji G."/>
            <person name="Burki F."/>
            <person name="Gruber A."/>
            <person name="Irimia M."/>
            <person name="Maruyama S."/>
            <person name="Arias M.C."/>
            <person name="Ball S.G."/>
            <person name="Gile G.H."/>
            <person name="Hirakawa Y."/>
            <person name="Hopkins J.F."/>
            <person name="Rensing S.A."/>
            <person name="Schmutz J."/>
            <person name="Symeonidi A."/>
            <person name="Elias M."/>
            <person name="Eveleigh R.J."/>
            <person name="Herman E.K."/>
            <person name="Klute M.J."/>
            <person name="Nakayama T."/>
            <person name="Obornik M."/>
            <person name="Reyes-Prieto A."/>
            <person name="Armbrust E.V."/>
            <person name="Aves S.J."/>
            <person name="Beiko R.G."/>
            <person name="Coutinho P."/>
            <person name="Dacks J.B."/>
            <person name="Durnford D.G."/>
            <person name="Fast N.M."/>
            <person name="Green B.R."/>
            <person name="Grisdale C."/>
            <person name="Hempe F."/>
            <person name="Henrissat B."/>
            <person name="Hoppner M.P."/>
            <person name="Ishida K.-I."/>
            <person name="Kim E."/>
            <person name="Koreny L."/>
            <person name="Kroth P.G."/>
            <person name="Liu Y."/>
            <person name="Malik S.-B."/>
            <person name="Maier U.G."/>
            <person name="McRose D."/>
            <person name="Mock T."/>
            <person name="Neilson J.A."/>
            <person name="Onodera N.T."/>
            <person name="Poole A.M."/>
            <person name="Pritham E.J."/>
            <person name="Richards T.A."/>
            <person name="Rocap G."/>
            <person name="Roy S.W."/>
            <person name="Sarai C."/>
            <person name="Schaack S."/>
            <person name="Shirato S."/>
            <person name="Slamovits C.H."/>
            <person name="Spencer D.F."/>
            <person name="Suzuki S."/>
            <person name="Worden A.Z."/>
            <person name="Zauner S."/>
            <person name="Barry K."/>
            <person name="Bell C."/>
            <person name="Bharti A.K."/>
            <person name="Crow J.A."/>
            <person name="Grimwood J."/>
            <person name="Kramer R."/>
            <person name="Lindquist E."/>
            <person name="Lucas S."/>
            <person name="Salamov A."/>
            <person name="McFadden G.I."/>
            <person name="Lane C.E."/>
            <person name="Keeling P.J."/>
            <person name="Gray M.W."/>
            <person name="Grigoriev I.V."/>
            <person name="Archibald J.M."/>
        </authorList>
    </citation>
    <scope>NUCLEOTIDE SEQUENCE</scope>
    <source>
        <strain evidence="6">CCMP2712</strain>
    </source>
</reference>
<accession>L1JHA6</accession>
<dbReference type="OrthoDB" id="21449at2759"/>
<dbReference type="STRING" id="905079.L1JHA6"/>
<evidence type="ECO:0000313" key="6">
    <source>
        <dbReference type="Proteomes" id="UP000011087"/>
    </source>
</evidence>
<dbReference type="Gene3D" id="1.20.920.10">
    <property type="entry name" value="Bromodomain-like"/>
    <property type="match status" value="1"/>
</dbReference>
<dbReference type="SMART" id="SM00297">
    <property type="entry name" value="BROMO"/>
    <property type="match status" value="1"/>
</dbReference>
<dbReference type="SUPFAM" id="SSF47370">
    <property type="entry name" value="Bromodomain"/>
    <property type="match status" value="1"/>
</dbReference>
<dbReference type="EnsemblProtists" id="EKX47480">
    <property type="protein sequence ID" value="EKX47480"/>
    <property type="gene ID" value="GUITHDRAFT_50108"/>
</dbReference>
<name>L1JHA6_GUITC</name>
<feature type="non-terminal residue" evidence="4">
    <location>
        <position position="90"/>
    </location>
</feature>
<organism evidence="4">
    <name type="scientific">Guillardia theta (strain CCMP2712)</name>
    <name type="common">Cryptophyte</name>
    <dbReference type="NCBI Taxonomy" id="905079"/>
    <lineage>
        <taxon>Eukaryota</taxon>
        <taxon>Cryptophyceae</taxon>
        <taxon>Pyrenomonadales</taxon>
        <taxon>Geminigeraceae</taxon>
        <taxon>Guillardia</taxon>
    </lineage>
</organism>
<dbReference type="KEGG" id="gtt:GUITHDRAFT_50108"/>
<dbReference type="RefSeq" id="XP_005834460.1">
    <property type="nucleotide sequence ID" value="XM_005834403.1"/>
</dbReference>
<protein>
    <recommendedName>
        <fullName evidence="3">Bromo domain-containing protein</fullName>
    </recommendedName>
</protein>
<dbReference type="Pfam" id="PF00439">
    <property type="entry name" value="Bromodomain"/>
    <property type="match status" value="1"/>
</dbReference>
<dbReference type="OMA" id="SEINICT"/>
<dbReference type="Proteomes" id="UP000011087">
    <property type="component" value="Unassembled WGS sequence"/>
</dbReference>
<reference evidence="4 6" key="1">
    <citation type="journal article" date="2012" name="Nature">
        <title>Algal genomes reveal evolutionary mosaicism and the fate of nucleomorphs.</title>
        <authorList>
            <consortium name="DOE Joint Genome Institute"/>
            <person name="Curtis B.A."/>
            <person name="Tanifuji G."/>
            <person name="Burki F."/>
            <person name="Gruber A."/>
            <person name="Irimia M."/>
            <person name="Maruyama S."/>
            <person name="Arias M.C."/>
            <person name="Ball S.G."/>
            <person name="Gile G.H."/>
            <person name="Hirakawa Y."/>
            <person name="Hopkins J.F."/>
            <person name="Kuo A."/>
            <person name="Rensing S.A."/>
            <person name="Schmutz J."/>
            <person name="Symeonidi A."/>
            <person name="Elias M."/>
            <person name="Eveleigh R.J."/>
            <person name="Herman E.K."/>
            <person name="Klute M.J."/>
            <person name="Nakayama T."/>
            <person name="Obornik M."/>
            <person name="Reyes-Prieto A."/>
            <person name="Armbrust E.V."/>
            <person name="Aves S.J."/>
            <person name="Beiko R.G."/>
            <person name="Coutinho P."/>
            <person name="Dacks J.B."/>
            <person name="Durnford D.G."/>
            <person name="Fast N.M."/>
            <person name="Green B.R."/>
            <person name="Grisdale C.J."/>
            <person name="Hempel F."/>
            <person name="Henrissat B."/>
            <person name="Hoppner M.P."/>
            <person name="Ishida K."/>
            <person name="Kim E."/>
            <person name="Koreny L."/>
            <person name="Kroth P.G."/>
            <person name="Liu Y."/>
            <person name="Malik S.B."/>
            <person name="Maier U.G."/>
            <person name="McRose D."/>
            <person name="Mock T."/>
            <person name="Neilson J.A."/>
            <person name="Onodera N.T."/>
            <person name="Poole A.M."/>
            <person name="Pritham E.J."/>
            <person name="Richards T.A."/>
            <person name="Rocap G."/>
            <person name="Roy S.W."/>
            <person name="Sarai C."/>
            <person name="Schaack S."/>
            <person name="Shirato S."/>
            <person name="Slamovits C.H."/>
            <person name="Spencer D.F."/>
            <person name="Suzuki S."/>
            <person name="Worden A.Z."/>
            <person name="Zauner S."/>
            <person name="Barry K."/>
            <person name="Bell C."/>
            <person name="Bharti A.K."/>
            <person name="Crow J.A."/>
            <person name="Grimwood J."/>
            <person name="Kramer R."/>
            <person name="Lindquist E."/>
            <person name="Lucas S."/>
            <person name="Salamov A."/>
            <person name="McFadden G.I."/>
            <person name="Lane C.E."/>
            <person name="Keeling P.J."/>
            <person name="Gray M.W."/>
            <person name="Grigoriev I.V."/>
            <person name="Archibald J.M."/>
        </authorList>
    </citation>
    <scope>NUCLEOTIDE SEQUENCE</scope>
    <source>
        <strain evidence="4 6">CCMP2712</strain>
    </source>
</reference>
<dbReference type="PRINTS" id="PR00503">
    <property type="entry name" value="BROMODOMAIN"/>
</dbReference>
<dbReference type="GeneID" id="17304143"/>
<dbReference type="InterPro" id="IPR001487">
    <property type="entry name" value="Bromodomain"/>
</dbReference>
<dbReference type="EMBL" id="JH992990">
    <property type="protein sequence ID" value="EKX47480.1"/>
    <property type="molecule type" value="Genomic_DNA"/>
</dbReference>
<dbReference type="InterPro" id="IPR036427">
    <property type="entry name" value="Bromodomain-like_sf"/>
</dbReference>
<dbReference type="eggNOG" id="KOG1474">
    <property type="taxonomic scope" value="Eukaryota"/>
</dbReference>
<dbReference type="AlphaFoldDB" id="L1JHA6"/>
<evidence type="ECO:0000256" key="1">
    <source>
        <dbReference type="ARBA" id="ARBA00023117"/>
    </source>
</evidence>
<evidence type="ECO:0000313" key="4">
    <source>
        <dbReference type="EMBL" id="EKX47480.1"/>
    </source>
</evidence>
<sequence length="90" mass="10851">EVLDKVSNDKHAWPFEEPVDAKKLKLKDYHKIVKEPMDLSTIRSRLQGEEYKRVEEEFHRDMHLVFDNALLFNHEGDPIHEYAEQLKMKF</sequence>
<evidence type="ECO:0000313" key="5">
    <source>
        <dbReference type="EnsemblProtists" id="EKX47480"/>
    </source>
</evidence>
<dbReference type="HOGENOM" id="CLU_129458_0_0_1"/>
<evidence type="ECO:0000256" key="2">
    <source>
        <dbReference type="PROSITE-ProRule" id="PRU00035"/>
    </source>
</evidence>
<feature type="non-terminal residue" evidence="4">
    <location>
        <position position="1"/>
    </location>
</feature>
<dbReference type="PROSITE" id="PS00633">
    <property type="entry name" value="BROMODOMAIN_1"/>
    <property type="match status" value="1"/>
</dbReference>
<dbReference type="PaxDb" id="55529-EKX47480"/>
<evidence type="ECO:0000259" key="3">
    <source>
        <dbReference type="PROSITE" id="PS50014"/>
    </source>
</evidence>
<dbReference type="InterPro" id="IPR018359">
    <property type="entry name" value="Bromodomain_CS"/>
</dbReference>
<keyword evidence="1 2" id="KW-0103">Bromodomain</keyword>
<proteinExistence type="predicted"/>
<dbReference type="PROSITE" id="PS50014">
    <property type="entry name" value="BROMODOMAIN_2"/>
    <property type="match status" value="1"/>
</dbReference>
<reference evidence="5" key="3">
    <citation type="submission" date="2015-06" db="UniProtKB">
        <authorList>
            <consortium name="EnsemblProtists"/>
        </authorList>
    </citation>
    <scope>IDENTIFICATION</scope>
</reference>
<gene>
    <name evidence="4" type="ORF">GUITHDRAFT_50108</name>
</gene>